<evidence type="ECO:0000256" key="1">
    <source>
        <dbReference type="PIRSR" id="PIRSR605502-1"/>
    </source>
</evidence>
<feature type="binding site" evidence="1">
    <location>
        <position position="134"/>
    </location>
    <ligand>
        <name>Mg(2+)</name>
        <dbReference type="ChEBI" id="CHEBI:18420"/>
        <label>1</label>
    </ligand>
</feature>
<feature type="binding site" evidence="1">
    <location>
        <position position="135"/>
    </location>
    <ligand>
        <name>Mg(2+)</name>
        <dbReference type="ChEBI" id="CHEBI:18420"/>
        <label>1</label>
    </ligand>
</feature>
<evidence type="ECO:0000313" key="2">
    <source>
        <dbReference type="EMBL" id="CAD8358359.1"/>
    </source>
</evidence>
<keyword evidence="1" id="KW-0460">Magnesium</keyword>
<reference evidence="2" key="1">
    <citation type="submission" date="2021-01" db="EMBL/GenBank/DDBJ databases">
        <authorList>
            <person name="Corre E."/>
            <person name="Pelletier E."/>
            <person name="Niang G."/>
            <person name="Scheremetjew M."/>
            <person name="Finn R."/>
            <person name="Kale V."/>
            <person name="Holt S."/>
            <person name="Cochrane G."/>
            <person name="Meng A."/>
            <person name="Brown T."/>
            <person name="Cohen L."/>
        </authorList>
    </citation>
    <scope>NUCLEOTIDE SEQUENCE</scope>
    <source>
        <strain evidence="2">Pbaha01</strain>
    </source>
</reference>
<dbReference type="GO" id="GO:0046872">
    <property type="term" value="F:metal ion binding"/>
    <property type="evidence" value="ECO:0007669"/>
    <property type="project" value="UniProtKB-KW"/>
</dbReference>
<dbReference type="Pfam" id="PF03747">
    <property type="entry name" value="ADP_ribosyl_GH"/>
    <property type="match status" value="1"/>
</dbReference>
<dbReference type="InterPro" id="IPR050792">
    <property type="entry name" value="ADP-ribosylglycohydrolase"/>
</dbReference>
<dbReference type="Gene3D" id="1.10.4080.10">
    <property type="entry name" value="ADP-ribosylation/Crystallin J1"/>
    <property type="match status" value="1"/>
</dbReference>
<dbReference type="PANTHER" id="PTHR16222">
    <property type="entry name" value="ADP-RIBOSYLGLYCOHYDROLASE"/>
    <property type="match status" value="1"/>
</dbReference>
<organism evidence="2">
    <name type="scientific">Pyrodinium bahamense</name>
    <dbReference type="NCBI Taxonomy" id="73915"/>
    <lineage>
        <taxon>Eukaryota</taxon>
        <taxon>Sar</taxon>
        <taxon>Alveolata</taxon>
        <taxon>Dinophyceae</taxon>
        <taxon>Gonyaulacales</taxon>
        <taxon>Pyrocystaceae</taxon>
        <taxon>Pyrodinium</taxon>
    </lineage>
</organism>
<dbReference type="EMBL" id="HBEG01022653">
    <property type="protein sequence ID" value="CAD8358359.1"/>
    <property type="molecule type" value="Transcribed_RNA"/>
</dbReference>
<gene>
    <name evidence="2" type="ORF">PBAH0796_LOCUS13726</name>
</gene>
<dbReference type="AlphaFoldDB" id="A0A7S0FH33"/>
<sequence>MAAVKLHDGDDGAAGAAASAWSGAMGQLLDEIDQKRDRQLVAIGAAREDDLNGYSILQSVPLELKERLVREALQNPALDRVMGSMCGMAVGDSLGHLFEFQPVQDVPGSAYFDLATMKAHGASNAFCLQPGQWTDDAAMGLCMADSLIMRRRFDGSDMRIRFWCWWNRGYNNAFRKDPHRSSSVGLGGNIAKSLHAISHLRSGQEVPPTYDAASEDAGNGSLMRFTPVSLFLHGASVEEAHHLARLSSYTTHPGIIAAEACALLCHILVRALNLPPGGRADPKAFLETVTAEYLERSGLSQRSGWGYDQMKWLVTSRPEHATERCWNWKCETLDIAATLRARGSRYNGYPVSAGYFGSYSLDGLALALWSVYHTDSFDQAVTRSVNLLGDADSHGSITGQIAGAFYGYSTINPQFIKWLTKWDDHEFAVRALLLHHLGSTRTAEAMPDLPSAMK</sequence>
<feature type="binding site" evidence="1">
    <location>
        <position position="393"/>
    </location>
    <ligand>
        <name>Mg(2+)</name>
        <dbReference type="ChEBI" id="CHEBI:18420"/>
        <label>1</label>
    </ligand>
</feature>
<feature type="binding site" evidence="1">
    <location>
        <position position="392"/>
    </location>
    <ligand>
        <name>Mg(2+)</name>
        <dbReference type="ChEBI" id="CHEBI:18420"/>
        <label>1</label>
    </ligand>
</feature>
<dbReference type="PANTHER" id="PTHR16222:SF12">
    <property type="entry name" value="ADP-RIBOSYLGLYCOHYDROLASE-RELATED"/>
    <property type="match status" value="1"/>
</dbReference>
<feature type="binding site" evidence="1">
    <location>
        <position position="390"/>
    </location>
    <ligand>
        <name>Mg(2+)</name>
        <dbReference type="ChEBI" id="CHEBI:18420"/>
        <label>1</label>
    </ligand>
</feature>
<proteinExistence type="predicted"/>
<keyword evidence="1" id="KW-0479">Metal-binding</keyword>
<dbReference type="InterPro" id="IPR005502">
    <property type="entry name" value="Ribosyl_crysJ1"/>
</dbReference>
<feature type="binding site" evidence="1">
    <location>
        <position position="136"/>
    </location>
    <ligand>
        <name>Mg(2+)</name>
        <dbReference type="ChEBI" id="CHEBI:18420"/>
        <label>1</label>
    </ligand>
</feature>
<evidence type="ECO:0008006" key="3">
    <source>
        <dbReference type="Google" id="ProtNLM"/>
    </source>
</evidence>
<dbReference type="SUPFAM" id="SSF101478">
    <property type="entry name" value="ADP-ribosylglycohydrolase"/>
    <property type="match status" value="1"/>
</dbReference>
<name>A0A7S0FH33_9DINO</name>
<comment type="cofactor">
    <cofactor evidence="1">
        <name>Mg(2+)</name>
        <dbReference type="ChEBI" id="CHEBI:18420"/>
    </cofactor>
    <text evidence="1">Binds 2 magnesium ions per subunit.</text>
</comment>
<protein>
    <recommendedName>
        <fullName evidence="3">ADP-ribosylglycohydrolase</fullName>
    </recommendedName>
</protein>
<accession>A0A7S0FH33</accession>
<dbReference type="InterPro" id="IPR036705">
    <property type="entry name" value="Ribosyl_crysJ1_sf"/>
</dbReference>